<dbReference type="InterPro" id="IPR029442">
    <property type="entry name" value="GyrI-like"/>
</dbReference>
<keyword evidence="3" id="KW-1185">Reference proteome</keyword>
<dbReference type="SUPFAM" id="SSF55136">
    <property type="entry name" value="Probable bacterial effector-binding domain"/>
    <property type="match status" value="1"/>
</dbReference>
<feature type="domain" description="GyrI-like small molecule binding" evidence="1">
    <location>
        <begin position="114"/>
        <end position="199"/>
    </location>
</feature>
<proteinExistence type="predicted"/>
<dbReference type="InterPro" id="IPR008319">
    <property type="entry name" value="GyrI-like_CCH_Lin2189-like"/>
</dbReference>
<accession>A0A562TEA4</accession>
<dbReference type="OrthoDB" id="4772335at2"/>
<dbReference type="Proteomes" id="UP000316778">
    <property type="component" value="Unassembled WGS sequence"/>
</dbReference>
<evidence type="ECO:0000313" key="2">
    <source>
        <dbReference type="EMBL" id="TWI91310.1"/>
    </source>
</evidence>
<comment type="caution">
    <text evidence="2">The sequence shown here is derived from an EMBL/GenBank/DDBJ whole genome shotgun (WGS) entry which is preliminary data.</text>
</comment>
<evidence type="ECO:0000259" key="1">
    <source>
        <dbReference type="Pfam" id="PF06445"/>
    </source>
</evidence>
<gene>
    <name evidence="2" type="ORF">LX66_0678</name>
</gene>
<dbReference type="AlphaFoldDB" id="A0A562TEA4"/>
<dbReference type="Gene3D" id="3.20.80.10">
    <property type="entry name" value="Regulatory factor, effector binding domain"/>
    <property type="match status" value="1"/>
</dbReference>
<name>A0A562TEA4_CHIJA</name>
<protein>
    <recommendedName>
        <fullName evidence="1">GyrI-like small molecule binding domain-containing protein</fullName>
    </recommendedName>
</protein>
<dbReference type="RefSeq" id="WP_145710464.1">
    <property type="nucleotide sequence ID" value="NZ_BAAAFY010000001.1"/>
</dbReference>
<dbReference type="InterPro" id="IPR011256">
    <property type="entry name" value="Reg_factor_effector_dom_sf"/>
</dbReference>
<dbReference type="EMBL" id="VLLG01000002">
    <property type="protein sequence ID" value="TWI91310.1"/>
    <property type="molecule type" value="Genomic_DNA"/>
</dbReference>
<dbReference type="PIRSF" id="PIRSF031644">
    <property type="entry name" value="UCP031644"/>
    <property type="match status" value="1"/>
</dbReference>
<evidence type="ECO:0000313" key="3">
    <source>
        <dbReference type="Proteomes" id="UP000316778"/>
    </source>
</evidence>
<organism evidence="2 3">
    <name type="scientific">Chitinophaga japonensis</name>
    <name type="common">Flexibacter japonensis</name>
    <dbReference type="NCBI Taxonomy" id="104662"/>
    <lineage>
        <taxon>Bacteria</taxon>
        <taxon>Pseudomonadati</taxon>
        <taxon>Bacteroidota</taxon>
        <taxon>Chitinophagia</taxon>
        <taxon>Chitinophagales</taxon>
        <taxon>Chitinophagaceae</taxon>
        <taxon>Chitinophaga</taxon>
    </lineage>
</organism>
<sequence length="204" mass="23175">MKLDIIKTHKPLYTATAAPQLVTVPEAKFLAISGKGDPDGSTFSESVQALYTAAYSIKNHYKQQQQDFVVCKLEGLWWVDEAHALKGYQDALQVPRSEWHWQLLIHMPGFVMTATAQNAIASAFSKKKLPRLQEVSLITFEEGRSVQALHTGPFSTEPATLARITDFMAQHQLQWNGRHHEIYLSDPRRTPPEKLRTILREPVR</sequence>
<reference evidence="2 3" key="1">
    <citation type="journal article" date="2013" name="Stand. Genomic Sci.">
        <title>Genomic Encyclopedia of Type Strains, Phase I: The one thousand microbial genomes (KMG-I) project.</title>
        <authorList>
            <person name="Kyrpides N.C."/>
            <person name="Woyke T."/>
            <person name="Eisen J.A."/>
            <person name="Garrity G."/>
            <person name="Lilburn T.G."/>
            <person name="Beck B.J."/>
            <person name="Whitman W.B."/>
            <person name="Hugenholtz P."/>
            <person name="Klenk H.P."/>
        </authorList>
    </citation>
    <scope>NUCLEOTIDE SEQUENCE [LARGE SCALE GENOMIC DNA]</scope>
    <source>
        <strain evidence="2 3">DSM 13484</strain>
    </source>
</reference>
<dbReference type="Pfam" id="PF06445">
    <property type="entry name" value="GyrI-like"/>
    <property type="match status" value="1"/>
</dbReference>